<dbReference type="GO" id="GO:0015074">
    <property type="term" value="P:DNA integration"/>
    <property type="evidence" value="ECO:0007669"/>
    <property type="project" value="UniProtKB-KW"/>
</dbReference>
<comment type="similarity">
    <text evidence="1">Belongs to the 'phage' integrase family.</text>
</comment>
<dbReference type="PANTHER" id="PTHR30629">
    <property type="entry name" value="PROPHAGE INTEGRASE"/>
    <property type="match status" value="1"/>
</dbReference>
<organism evidence="8 9">
    <name type="scientific">Entomomonas moraniae</name>
    <dbReference type="NCBI Taxonomy" id="2213226"/>
    <lineage>
        <taxon>Bacteria</taxon>
        <taxon>Pseudomonadati</taxon>
        <taxon>Pseudomonadota</taxon>
        <taxon>Gammaproteobacteria</taxon>
        <taxon>Pseudomonadales</taxon>
        <taxon>Pseudomonadaceae</taxon>
        <taxon>Entomomonas</taxon>
    </lineage>
</organism>
<keyword evidence="2" id="KW-0229">DNA integration</keyword>
<sequence length="417" mass="48298">MKRSEIKRRPLADTVLAALEPEKKEYRENYGMDGIYFAVKPNGHKRWNLRYKDSDGKWRWAGLGAYPSTSAKMARQNAQDFITKLQETGSSPVDTKKESKQDNTLLAVFELFYDKKKLDGVAAKTLKEMRSAFTIHVFPSIGKKPVDDITIQDCVAIQKKLQDAGTFSTADKLRSWLNRTFRYAIAAGLANNNPASYLIDVSVKKPKVQNFPYLLEDELPDFLKTLHESKYSTFTTLTAAWLVIYTASRPGMVRWAEWDEFNFEEKTWTISAEKMKTRKEHIIPLTKQVIELIEKLKPYTSYSKYLFPTEYGVRQPVMSDATINKAFSLIGYKRKMTGHGSRHTFKTLVTEHGWNRDWSELQLAHIKKGIEEVYNKAQYLKPRAIMMQWYNDYLDAIEKGITEDQKKVFSNKVNMID</sequence>
<evidence type="ECO:0000313" key="9">
    <source>
        <dbReference type="Proteomes" id="UP000273143"/>
    </source>
</evidence>
<name>A0A3S9XF91_9GAMM</name>
<evidence type="ECO:0000256" key="2">
    <source>
        <dbReference type="ARBA" id="ARBA00022908"/>
    </source>
</evidence>
<dbReference type="InterPro" id="IPR050808">
    <property type="entry name" value="Phage_Integrase"/>
</dbReference>
<reference evidence="9" key="1">
    <citation type="submission" date="2018-06" db="EMBL/GenBank/DDBJ databases">
        <title>Complete genome of Pseudomonas insecticola strain QZS01.</title>
        <authorList>
            <person name="Wang J."/>
            <person name="Su Q."/>
        </authorList>
    </citation>
    <scope>NUCLEOTIDE SEQUENCE [LARGE SCALE GENOMIC DNA]</scope>
    <source>
        <strain evidence="9">QZS01</strain>
    </source>
</reference>
<feature type="domain" description="Tyr recombinase" evidence="6">
    <location>
        <begin position="209"/>
        <end position="387"/>
    </location>
</feature>
<protein>
    <submittedName>
        <fullName evidence="8">DUF4102 domain-containing protein</fullName>
    </submittedName>
</protein>
<dbReference type="RefSeq" id="WP_127163824.1">
    <property type="nucleotide sequence ID" value="NZ_CP029822.1"/>
</dbReference>
<dbReference type="Pfam" id="PF22022">
    <property type="entry name" value="Phage_int_M"/>
    <property type="match status" value="1"/>
</dbReference>
<dbReference type="PROSITE" id="PS51898">
    <property type="entry name" value="TYR_RECOMBINASE"/>
    <property type="match status" value="1"/>
</dbReference>
<dbReference type="InterPro" id="IPR002104">
    <property type="entry name" value="Integrase_catalytic"/>
</dbReference>
<dbReference type="Pfam" id="PF13356">
    <property type="entry name" value="Arm-DNA-bind_3"/>
    <property type="match status" value="1"/>
</dbReference>
<keyword evidence="3 5" id="KW-0238">DNA-binding</keyword>
<evidence type="ECO:0000256" key="5">
    <source>
        <dbReference type="PROSITE-ProRule" id="PRU01248"/>
    </source>
</evidence>
<dbReference type="PANTHER" id="PTHR30629:SF2">
    <property type="entry name" value="PROPHAGE INTEGRASE INTS-RELATED"/>
    <property type="match status" value="1"/>
</dbReference>
<dbReference type="SUPFAM" id="SSF56349">
    <property type="entry name" value="DNA breaking-rejoining enzymes"/>
    <property type="match status" value="1"/>
</dbReference>
<keyword evidence="9" id="KW-1185">Reference proteome</keyword>
<evidence type="ECO:0000256" key="1">
    <source>
        <dbReference type="ARBA" id="ARBA00008857"/>
    </source>
</evidence>
<dbReference type="AlphaFoldDB" id="A0A3S9XF91"/>
<accession>A0A3S9XF91</accession>
<keyword evidence="4" id="KW-0233">DNA recombination</keyword>
<dbReference type="Gene3D" id="1.10.150.130">
    <property type="match status" value="1"/>
</dbReference>
<dbReference type="PROSITE" id="PS51900">
    <property type="entry name" value="CB"/>
    <property type="match status" value="1"/>
</dbReference>
<dbReference type="Pfam" id="PF00589">
    <property type="entry name" value="Phage_integrase"/>
    <property type="match status" value="1"/>
</dbReference>
<gene>
    <name evidence="8" type="ORF">DM558_09815</name>
</gene>
<dbReference type="Proteomes" id="UP000273143">
    <property type="component" value="Chromosome"/>
</dbReference>
<dbReference type="EMBL" id="CP029822">
    <property type="protein sequence ID" value="AZS51050.1"/>
    <property type="molecule type" value="Genomic_DNA"/>
</dbReference>
<dbReference type="GO" id="GO:0003677">
    <property type="term" value="F:DNA binding"/>
    <property type="evidence" value="ECO:0007669"/>
    <property type="project" value="UniProtKB-UniRule"/>
</dbReference>
<proteinExistence type="inferred from homology"/>
<dbReference type="Gene3D" id="1.10.443.10">
    <property type="entry name" value="Intergrase catalytic core"/>
    <property type="match status" value="1"/>
</dbReference>
<dbReference type="InterPro" id="IPR013762">
    <property type="entry name" value="Integrase-like_cat_sf"/>
</dbReference>
<dbReference type="KEGG" id="emo:DM558_09815"/>
<dbReference type="InterPro" id="IPR011010">
    <property type="entry name" value="DNA_brk_join_enz"/>
</dbReference>
<dbReference type="GO" id="GO:0006310">
    <property type="term" value="P:DNA recombination"/>
    <property type="evidence" value="ECO:0007669"/>
    <property type="project" value="UniProtKB-KW"/>
</dbReference>
<evidence type="ECO:0000259" key="7">
    <source>
        <dbReference type="PROSITE" id="PS51900"/>
    </source>
</evidence>
<evidence type="ECO:0000256" key="3">
    <source>
        <dbReference type="ARBA" id="ARBA00023125"/>
    </source>
</evidence>
<dbReference type="InterPro" id="IPR038488">
    <property type="entry name" value="Integrase_DNA-bd_sf"/>
</dbReference>
<dbReference type="CDD" id="cd00801">
    <property type="entry name" value="INT_P4_C"/>
    <property type="match status" value="1"/>
</dbReference>
<evidence type="ECO:0000256" key="4">
    <source>
        <dbReference type="ARBA" id="ARBA00023172"/>
    </source>
</evidence>
<dbReference type="InterPro" id="IPR053876">
    <property type="entry name" value="Phage_int_M"/>
</dbReference>
<dbReference type="InterPro" id="IPR010998">
    <property type="entry name" value="Integrase_recombinase_N"/>
</dbReference>
<evidence type="ECO:0000313" key="8">
    <source>
        <dbReference type="EMBL" id="AZS51050.1"/>
    </source>
</evidence>
<dbReference type="InterPro" id="IPR025166">
    <property type="entry name" value="Integrase_DNA_bind_dom"/>
</dbReference>
<dbReference type="Gene3D" id="3.30.160.390">
    <property type="entry name" value="Integrase, DNA-binding domain"/>
    <property type="match status" value="1"/>
</dbReference>
<feature type="domain" description="Core-binding (CB)" evidence="7">
    <location>
        <begin position="103"/>
        <end position="185"/>
    </location>
</feature>
<dbReference type="InterPro" id="IPR044068">
    <property type="entry name" value="CB"/>
</dbReference>
<evidence type="ECO:0000259" key="6">
    <source>
        <dbReference type="PROSITE" id="PS51898"/>
    </source>
</evidence>